<dbReference type="EMBL" id="JBHTMK010000055">
    <property type="protein sequence ID" value="MFD1372314.1"/>
    <property type="molecule type" value="Genomic_DNA"/>
</dbReference>
<evidence type="ECO:0000313" key="2">
    <source>
        <dbReference type="Proteomes" id="UP001597183"/>
    </source>
</evidence>
<comment type="caution">
    <text evidence="1">The sequence shown here is derived from an EMBL/GenBank/DDBJ whole genome shotgun (WGS) entry which is preliminary data.</text>
</comment>
<proteinExistence type="predicted"/>
<keyword evidence="2" id="KW-1185">Reference proteome</keyword>
<dbReference type="Proteomes" id="UP001597183">
    <property type="component" value="Unassembled WGS sequence"/>
</dbReference>
<gene>
    <name evidence="1" type="ORF">ACFQ5G_43920</name>
</gene>
<dbReference type="RefSeq" id="WP_317796253.1">
    <property type="nucleotide sequence ID" value="NZ_AP028461.1"/>
</dbReference>
<reference evidence="2" key="1">
    <citation type="journal article" date="2019" name="Int. J. Syst. Evol. Microbiol.">
        <title>The Global Catalogue of Microorganisms (GCM) 10K type strain sequencing project: providing services to taxonomists for standard genome sequencing and annotation.</title>
        <authorList>
            <consortium name="The Broad Institute Genomics Platform"/>
            <consortium name="The Broad Institute Genome Sequencing Center for Infectious Disease"/>
            <person name="Wu L."/>
            <person name="Ma J."/>
        </authorList>
    </citation>
    <scope>NUCLEOTIDE SEQUENCE [LARGE SCALE GENOMIC DNA]</scope>
    <source>
        <strain evidence="2">CCM 7526</strain>
    </source>
</reference>
<name>A0ABW4AP37_9ACTN</name>
<sequence length="137" mass="15241">MSDLKTFIQDVLEANHADNGKIEEQIARFEAEGRRIVAGGQISETTWDIVDWRTNEILAAGEDGLDGYLAAGKELDPDDKWVHYDRVLEDTDLTQVDGGDLPDGLADVIEDWALSGDAEEIAEFIGWSVDKVELYQD</sequence>
<protein>
    <submittedName>
        <fullName evidence="1">Uncharacterized protein</fullName>
    </submittedName>
</protein>
<accession>A0ABW4AP37</accession>
<evidence type="ECO:0000313" key="1">
    <source>
        <dbReference type="EMBL" id="MFD1372314.1"/>
    </source>
</evidence>
<organism evidence="1 2">
    <name type="scientific">Actinoplanes sichuanensis</name>
    <dbReference type="NCBI Taxonomy" id="512349"/>
    <lineage>
        <taxon>Bacteria</taxon>
        <taxon>Bacillati</taxon>
        <taxon>Actinomycetota</taxon>
        <taxon>Actinomycetes</taxon>
        <taxon>Micromonosporales</taxon>
        <taxon>Micromonosporaceae</taxon>
        <taxon>Actinoplanes</taxon>
    </lineage>
</organism>